<keyword evidence="7" id="KW-0732">Signal</keyword>
<protein>
    <recommendedName>
        <fullName evidence="15">Sm domain-containing protein</fullName>
    </recommendedName>
</protein>
<dbReference type="InterPro" id="IPR009637">
    <property type="entry name" value="GPR107/GPR108-like"/>
</dbReference>
<dbReference type="PROSITE" id="PS52002">
    <property type="entry name" value="SM"/>
    <property type="match status" value="1"/>
</dbReference>
<feature type="transmembrane region" description="Helical" evidence="14">
    <location>
        <begin position="346"/>
        <end position="368"/>
    </location>
</feature>
<keyword evidence="9 14" id="KW-1133">Transmembrane helix</keyword>
<dbReference type="PANTHER" id="PTHR21229">
    <property type="entry name" value="LUNG SEVEN TRANSMEMBRANE RECEPTOR"/>
    <property type="match status" value="1"/>
</dbReference>
<evidence type="ECO:0000256" key="12">
    <source>
        <dbReference type="ARBA" id="ARBA00058260"/>
    </source>
</evidence>
<dbReference type="AlphaFoldDB" id="A0A835TKG5"/>
<dbReference type="SMART" id="SM00651">
    <property type="entry name" value="Sm"/>
    <property type="match status" value="1"/>
</dbReference>
<evidence type="ECO:0000256" key="2">
    <source>
        <dbReference type="ARBA" id="ARBA00004201"/>
    </source>
</evidence>
<keyword evidence="11" id="KW-0687">Ribonucleoprotein</keyword>
<evidence type="ECO:0000256" key="7">
    <source>
        <dbReference type="ARBA" id="ARBA00022729"/>
    </source>
</evidence>
<dbReference type="Proteomes" id="UP000657918">
    <property type="component" value="Unassembled WGS sequence"/>
</dbReference>
<dbReference type="GO" id="GO:0042538">
    <property type="term" value="P:hyperosmotic salinity response"/>
    <property type="evidence" value="ECO:0007669"/>
    <property type="project" value="UniProtKB-ARBA"/>
</dbReference>
<organism evidence="16 17">
    <name type="scientific">Salix dunnii</name>
    <dbReference type="NCBI Taxonomy" id="1413687"/>
    <lineage>
        <taxon>Eukaryota</taxon>
        <taxon>Viridiplantae</taxon>
        <taxon>Streptophyta</taxon>
        <taxon>Embryophyta</taxon>
        <taxon>Tracheophyta</taxon>
        <taxon>Spermatophyta</taxon>
        <taxon>Magnoliopsida</taxon>
        <taxon>eudicotyledons</taxon>
        <taxon>Gunneridae</taxon>
        <taxon>Pentapetalae</taxon>
        <taxon>rosids</taxon>
        <taxon>fabids</taxon>
        <taxon>Malpighiales</taxon>
        <taxon>Salicaceae</taxon>
        <taxon>Saliceae</taxon>
        <taxon>Salix</taxon>
    </lineage>
</organism>
<comment type="similarity">
    <text evidence="3">Belongs to the snRNP Sm proteins family.</text>
</comment>
<evidence type="ECO:0000256" key="10">
    <source>
        <dbReference type="ARBA" id="ARBA00023136"/>
    </source>
</evidence>
<dbReference type="EMBL" id="JADGMS010000001">
    <property type="protein sequence ID" value="KAF9689806.1"/>
    <property type="molecule type" value="Genomic_DNA"/>
</dbReference>
<evidence type="ECO:0000259" key="15">
    <source>
        <dbReference type="PROSITE" id="PS52002"/>
    </source>
</evidence>
<evidence type="ECO:0000256" key="3">
    <source>
        <dbReference type="ARBA" id="ARBA00006850"/>
    </source>
</evidence>
<dbReference type="FunFam" id="2.30.30.100:FF:000029">
    <property type="entry name" value="U6 snRNA-associated Sm-like protein LSm1"/>
    <property type="match status" value="1"/>
</dbReference>
<feature type="transmembrane region" description="Helical" evidence="14">
    <location>
        <begin position="131"/>
        <end position="149"/>
    </location>
</feature>
<dbReference type="InterPro" id="IPR047575">
    <property type="entry name" value="Sm"/>
</dbReference>
<dbReference type="InterPro" id="IPR053937">
    <property type="entry name" value="GOST_TM"/>
</dbReference>
<dbReference type="SUPFAM" id="SSF50182">
    <property type="entry name" value="Sm-like ribonucleoproteins"/>
    <property type="match status" value="1"/>
</dbReference>
<keyword evidence="5" id="KW-0507">mRNA processing</keyword>
<dbReference type="GO" id="GO:0006397">
    <property type="term" value="P:mRNA processing"/>
    <property type="evidence" value="ECO:0007669"/>
    <property type="project" value="UniProtKB-KW"/>
</dbReference>
<dbReference type="GO" id="GO:0000956">
    <property type="term" value="P:nuclear-transcribed mRNA catabolic process"/>
    <property type="evidence" value="ECO:0007669"/>
    <property type="project" value="InterPro"/>
</dbReference>
<feature type="transmembrane region" description="Helical" evidence="14">
    <location>
        <begin position="307"/>
        <end position="326"/>
    </location>
</feature>
<gene>
    <name evidence="16" type="ORF">SADUNF_Sadunf01G0130900</name>
</gene>
<feature type="region of interest" description="Disordered" evidence="13">
    <location>
        <begin position="403"/>
        <end position="425"/>
    </location>
</feature>
<dbReference type="Gene3D" id="2.30.30.100">
    <property type="match status" value="1"/>
</dbReference>
<evidence type="ECO:0000256" key="8">
    <source>
        <dbReference type="ARBA" id="ARBA00022884"/>
    </source>
</evidence>
<dbReference type="CDD" id="cd01728">
    <property type="entry name" value="LSm1"/>
    <property type="match status" value="1"/>
</dbReference>
<comment type="subcellular location">
    <subcellularLocation>
        <location evidence="2">Cytoplasm</location>
        <location evidence="2">P-body</location>
    </subcellularLocation>
    <subcellularLocation>
        <location evidence="1">Membrane</location>
        <topology evidence="1">Multi-pass membrane protein</topology>
    </subcellularLocation>
</comment>
<evidence type="ECO:0000256" key="9">
    <source>
        <dbReference type="ARBA" id="ARBA00022989"/>
    </source>
</evidence>
<comment type="function">
    <text evidence="12">Component of the cytoplasmic LSM1-LSM7 complex which is involved in mRNA degradation by promoting decapping and leading to accurate 5'-3' mRNA decay. LSM1A and LSM1B are essential for the formation of the cytoplasmic LSM1-LSM7 complex which regulates developmental gene expression by the decapping of specific development-related transcripts. Required for P-body formation during heat stress.</text>
</comment>
<dbReference type="InterPro" id="IPR001163">
    <property type="entry name" value="Sm_dom_euk/arc"/>
</dbReference>
<dbReference type="GO" id="GO:0005794">
    <property type="term" value="C:Golgi apparatus"/>
    <property type="evidence" value="ECO:0007669"/>
    <property type="project" value="TreeGrafter"/>
</dbReference>
<keyword evidence="8" id="KW-0694">RNA-binding</keyword>
<evidence type="ECO:0000256" key="11">
    <source>
        <dbReference type="ARBA" id="ARBA00023274"/>
    </source>
</evidence>
<name>A0A835TKG5_9ROSI</name>
<dbReference type="InterPro" id="IPR034104">
    <property type="entry name" value="Lsm1"/>
</dbReference>
<evidence type="ECO:0000256" key="14">
    <source>
        <dbReference type="SAM" id="Phobius"/>
    </source>
</evidence>
<dbReference type="OrthoDB" id="19932at2759"/>
<dbReference type="GO" id="GO:1990904">
    <property type="term" value="C:ribonucleoprotein complex"/>
    <property type="evidence" value="ECO:0007669"/>
    <property type="project" value="UniProtKB-KW"/>
</dbReference>
<keyword evidence="6 14" id="KW-0812">Transmembrane</keyword>
<evidence type="ECO:0000256" key="4">
    <source>
        <dbReference type="ARBA" id="ARBA00022490"/>
    </source>
</evidence>
<evidence type="ECO:0000313" key="16">
    <source>
        <dbReference type="EMBL" id="KAF9689806.1"/>
    </source>
</evidence>
<evidence type="ECO:0000256" key="6">
    <source>
        <dbReference type="ARBA" id="ARBA00022692"/>
    </source>
</evidence>
<dbReference type="GO" id="GO:0003723">
    <property type="term" value="F:RNA binding"/>
    <property type="evidence" value="ECO:0007669"/>
    <property type="project" value="UniProtKB-KW"/>
</dbReference>
<sequence length="435" mass="49245">MSWAGPEEIYLSTSLASYLDKKLLVLLRDGRKLMGLLRSFDQFANAVLEGACERVIVGDLYCDIHLGLYVIRGENVVLIGELDLEREELPPLMARVSEAEIRRNEWCKTKSQPYTSSQQSTWKAIWKNPSGFYGFMSLAFAILGLFWFFQYARFWREIFPLQNCITLVITLGMFEMAFWYFDYAEFIETGIRPTGITKWAVTFGTIKHTVARLVILMVSMGYGVVRPTLGGLTSKVILVGVTFFVASEVLEMVENVGTVSDLSGRARLFSVLAVSMLDAFIIIWMFKSLSATLNKLQAKRMMVKPDIYRKFTNALAVVVIVSVGWICYELYFKANDVYNECWQNAWIIPAFWRVLSFSLLCVICALWAPSLNSMRYTYSDDASDEFDRDDGALTLIKPSTIPSKDVQSSLEPRPVQANNGASNGDSVMQNSVMML</sequence>
<dbReference type="GO" id="GO:0000932">
    <property type="term" value="C:P-body"/>
    <property type="evidence" value="ECO:0007669"/>
    <property type="project" value="UniProtKB-SubCell"/>
</dbReference>
<dbReference type="Pfam" id="PF01423">
    <property type="entry name" value="LSM"/>
    <property type="match status" value="1"/>
</dbReference>
<dbReference type="Pfam" id="PF06814">
    <property type="entry name" value="GOST_TM"/>
    <property type="match status" value="1"/>
</dbReference>
<feature type="domain" description="Sm" evidence="15">
    <location>
        <begin position="10"/>
        <end position="85"/>
    </location>
</feature>
<evidence type="ECO:0000256" key="5">
    <source>
        <dbReference type="ARBA" id="ARBA00022664"/>
    </source>
</evidence>
<dbReference type="InterPro" id="IPR010920">
    <property type="entry name" value="LSM_dom_sf"/>
</dbReference>
<keyword evidence="4" id="KW-0963">Cytoplasm</keyword>
<feature type="transmembrane region" description="Helical" evidence="14">
    <location>
        <begin position="201"/>
        <end position="222"/>
    </location>
</feature>
<keyword evidence="17" id="KW-1185">Reference proteome</keyword>
<feature type="transmembrane region" description="Helical" evidence="14">
    <location>
        <begin position="229"/>
        <end position="246"/>
    </location>
</feature>
<keyword evidence="10 14" id="KW-0472">Membrane</keyword>
<dbReference type="GO" id="GO:0009631">
    <property type="term" value="P:cold acclimation"/>
    <property type="evidence" value="ECO:0007669"/>
    <property type="project" value="UniProtKB-ARBA"/>
</dbReference>
<proteinExistence type="inferred from homology"/>
<feature type="transmembrane region" description="Helical" evidence="14">
    <location>
        <begin position="161"/>
        <end position="181"/>
    </location>
</feature>
<evidence type="ECO:0000256" key="13">
    <source>
        <dbReference type="SAM" id="MobiDB-lite"/>
    </source>
</evidence>
<evidence type="ECO:0000313" key="17">
    <source>
        <dbReference type="Proteomes" id="UP000657918"/>
    </source>
</evidence>
<evidence type="ECO:0000256" key="1">
    <source>
        <dbReference type="ARBA" id="ARBA00004141"/>
    </source>
</evidence>
<dbReference type="PANTHER" id="PTHR21229:SF15">
    <property type="entry name" value="LUNG SEVEN TRANSMEMBRANE RECEPTOR FAMILY PROTEIN"/>
    <property type="match status" value="1"/>
</dbReference>
<accession>A0A835TKG5</accession>
<feature type="transmembrane region" description="Helical" evidence="14">
    <location>
        <begin position="266"/>
        <end position="286"/>
    </location>
</feature>
<dbReference type="GO" id="GO:0016020">
    <property type="term" value="C:membrane"/>
    <property type="evidence" value="ECO:0007669"/>
    <property type="project" value="UniProtKB-SubCell"/>
</dbReference>
<comment type="caution">
    <text evidence="16">The sequence shown here is derived from an EMBL/GenBank/DDBJ whole genome shotgun (WGS) entry which is preliminary data.</text>
</comment>
<reference evidence="16 17" key="1">
    <citation type="submission" date="2020-10" db="EMBL/GenBank/DDBJ databases">
        <title>Plant Genome Project.</title>
        <authorList>
            <person name="Zhang R.-G."/>
        </authorList>
    </citation>
    <scope>NUCLEOTIDE SEQUENCE [LARGE SCALE GENOMIC DNA]</scope>
    <source>
        <strain evidence="16">FAFU-HL-1</strain>
        <tissue evidence="16">Leaf</tissue>
    </source>
</reference>